<dbReference type="Proteomes" id="UP001062846">
    <property type="component" value="Chromosome 7"/>
</dbReference>
<comment type="caution">
    <text evidence="1">The sequence shown here is derived from an EMBL/GenBank/DDBJ whole genome shotgun (WGS) entry which is preliminary data.</text>
</comment>
<accession>A0ACC0N1U0</accession>
<dbReference type="EMBL" id="CM046394">
    <property type="protein sequence ID" value="KAI8547278.1"/>
    <property type="molecule type" value="Genomic_DNA"/>
</dbReference>
<protein>
    <submittedName>
        <fullName evidence="1">Uncharacterized protein</fullName>
    </submittedName>
</protein>
<sequence length="76" mass="8323">MFASPTIQTLILGSKPVTIEFQSAEMLAKFVSVSDGIETQLAHLEVPFNITISDQPICTIKNMSFGSQKLDFCIAE</sequence>
<organism evidence="1 2">
    <name type="scientific">Rhododendron molle</name>
    <name type="common">Chinese azalea</name>
    <name type="synonym">Azalea mollis</name>
    <dbReference type="NCBI Taxonomy" id="49168"/>
    <lineage>
        <taxon>Eukaryota</taxon>
        <taxon>Viridiplantae</taxon>
        <taxon>Streptophyta</taxon>
        <taxon>Embryophyta</taxon>
        <taxon>Tracheophyta</taxon>
        <taxon>Spermatophyta</taxon>
        <taxon>Magnoliopsida</taxon>
        <taxon>eudicotyledons</taxon>
        <taxon>Gunneridae</taxon>
        <taxon>Pentapetalae</taxon>
        <taxon>asterids</taxon>
        <taxon>Ericales</taxon>
        <taxon>Ericaceae</taxon>
        <taxon>Ericoideae</taxon>
        <taxon>Rhodoreae</taxon>
        <taxon>Rhododendron</taxon>
    </lineage>
</organism>
<keyword evidence="2" id="KW-1185">Reference proteome</keyword>
<evidence type="ECO:0000313" key="1">
    <source>
        <dbReference type="EMBL" id="KAI8547278.1"/>
    </source>
</evidence>
<evidence type="ECO:0000313" key="2">
    <source>
        <dbReference type="Proteomes" id="UP001062846"/>
    </source>
</evidence>
<proteinExistence type="predicted"/>
<name>A0ACC0N1U0_RHOML</name>
<reference evidence="1" key="1">
    <citation type="submission" date="2022-02" db="EMBL/GenBank/DDBJ databases">
        <title>Plant Genome Project.</title>
        <authorList>
            <person name="Zhang R.-G."/>
        </authorList>
    </citation>
    <scope>NUCLEOTIDE SEQUENCE</scope>
    <source>
        <strain evidence="1">AT1</strain>
    </source>
</reference>
<gene>
    <name evidence="1" type="ORF">RHMOL_Rhmol07G0182500</name>
</gene>